<evidence type="ECO:0008006" key="3">
    <source>
        <dbReference type="Google" id="ProtNLM"/>
    </source>
</evidence>
<evidence type="ECO:0000256" key="1">
    <source>
        <dbReference type="SAM" id="MobiDB-lite"/>
    </source>
</evidence>
<accession>A0A024UGE1</accession>
<dbReference type="OrthoDB" id="79668at2759"/>
<proteinExistence type="predicted"/>
<dbReference type="RefSeq" id="XP_008865243.1">
    <property type="nucleotide sequence ID" value="XM_008867021.1"/>
</dbReference>
<gene>
    <name evidence="2" type="ORF">H310_03229</name>
</gene>
<dbReference type="GeneID" id="20080279"/>
<dbReference type="VEuPathDB" id="FungiDB:H310_03229"/>
<feature type="region of interest" description="Disordered" evidence="1">
    <location>
        <begin position="158"/>
        <end position="192"/>
    </location>
</feature>
<feature type="region of interest" description="Disordered" evidence="1">
    <location>
        <begin position="107"/>
        <end position="137"/>
    </location>
</feature>
<organism evidence="2">
    <name type="scientific">Aphanomyces invadans</name>
    <dbReference type="NCBI Taxonomy" id="157072"/>
    <lineage>
        <taxon>Eukaryota</taxon>
        <taxon>Sar</taxon>
        <taxon>Stramenopiles</taxon>
        <taxon>Oomycota</taxon>
        <taxon>Saprolegniomycetes</taxon>
        <taxon>Saprolegniales</taxon>
        <taxon>Verrucalvaceae</taxon>
        <taxon>Aphanomyces</taxon>
    </lineage>
</organism>
<protein>
    <recommendedName>
        <fullName evidence="3">SAM domain-containing protein</fullName>
    </recommendedName>
</protein>
<sequence length="214" mass="21917">MGAGTLSKPAGEAEGTDVDFDTINKYLASEIAAIVTGFGAAYEPYGPKIIENGIDGHLLSALGIDEVTSIVETLGVTNAIHAKKIALFFKSFKEKQLGVALPVTSPKLAAPSPSSRSMSSRKVRRTSIGHSVDKQETSEEALAALRASLAIDSSIQSTPVAGSTANPPVATSALSTPEQRDNCSAPVQPNIPLVDVATPVPGSAIEPAATIAPA</sequence>
<name>A0A024UGE1_9STRA</name>
<reference evidence="2" key="1">
    <citation type="submission" date="2013-12" db="EMBL/GenBank/DDBJ databases">
        <title>The Genome Sequence of Aphanomyces invadans NJM9701.</title>
        <authorList>
            <consortium name="The Broad Institute Genomics Platform"/>
            <person name="Russ C."/>
            <person name="Tyler B."/>
            <person name="van West P."/>
            <person name="Dieguez-Uribeondo J."/>
            <person name="Young S.K."/>
            <person name="Zeng Q."/>
            <person name="Gargeya S."/>
            <person name="Fitzgerald M."/>
            <person name="Abouelleil A."/>
            <person name="Alvarado L."/>
            <person name="Chapman S.B."/>
            <person name="Gainer-Dewar J."/>
            <person name="Goldberg J."/>
            <person name="Griggs A."/>
            <person name="Gujja S."/>
            <person name="Hansen M."/>
            <person name="Howarth C."/>
            <person name="Imamovic A."/>
            <person name="Ireland A."/>
            <person name="Larimer J."/>
            <person name="McCowan C."/>
            <person name="Murphy C."/>
            <person name="Pearson M."/>
            <person name="Poon T.W."/>
            <person name="Priest M."/>
            <person name="Roberts A."/>
            <person name="Saif S."/>
            <person name="Shea T."/>
            <person name="Sykes S."/>
            <person name="Wortman J."/>
            <person name="Nusbaum C."/>
            <person name="Birren B."/>
        </authorList>
    </citation>
    <scope>NUCLEOTIDE SEQUENCE [LARGE SCALE GENOMIC DNA]</scope>
    <source>
        <strain evidence="2">NJM9701</strain>
    </source>
</reference>
<dbReference type="SUPFAM" id="SSF47769">
    <property type="entry name" value="SAM/Pointed domain"/>
    <property type="match status" value="1"/>
</dbReference>
<evidence type="ECO:0000313" key="2">
    <source>
        <dbReference type="EMBL" id="ETW05466.1"/>
    </source>
</evidence>
<dbReference type="AlphaFoldDB" id="A0A024UGE1"/>
<dbReference type="InterPro" id="IPR013761">
    <property type="entry name" value="SAM/pointed_sf"/>
</dbReference>
<dbReference type="EMBL" id="KI913956">
    <property type="protein sequence ID" value="ETW05466.1"/>
    <property type="molecule type" value="Genomic_DNA"/>
</dbReference>